<feature type="compositionally biased region" description="Basic and acidic residues" evidence="1">
    <location>
        <begin position="76"/>
        <end position="128"/>
    </location>
</feature>
<dbReference type="Pfam" id="PF12732">
    <property type="entry name" value="YtxH"/>
    <property type="match status" value="1"/>
</dbReference>
<comment type="caution">
    <text evidence="3">The sequence shown here is derived from an EMBL/GenBank/DDBJ whole genome shotgun (WGS) entry which is preliminary data.</text>
</comment>
<dbReference type="PATRIC" id="fig|1432562.3.peg.620"/>
<keyword evidence="2" id="KW-0472">Membrane</keyword>
<dbReference type="STRING" id="1432562.WN59_03025"/>
<evidence type="ECO:0000313" key="3">
    <source>
        <dbReference type="EMBL" id="KKK35803.1"/>
    </source>
</evidence>
<name>A0A0M2SNJ1_9STAP</name>
<keyword evidence="2" id="KW-0812">Transmembrane</keyword>
<dbReference type="InterPro" id="IPR024623">
    <property type="entry name" value="YtxH"/>
</dbReference>
<evidence type="ECO:0008006" key="5">
    <source>
        <dbReference type="Google" id="ProtNLM"/>
    </source>
</evidence>
<accession>A0A0M2SNJ1</accession>
<dbReference type="RefSeq" id="WP_046512326.1">
    <property type="nucleotide sequence ID" value="NZ_LAYZ01000001.1"/>
</dbReference>
<gene>
    <name evidence="3" type="ORF">WN59_03025</name>
</gene>
<proteinExistence type="predicted"/>
<keyword evidence="4" id="KW-1185">Reference proteome</keyword>
<evidence type="ECO:0000313" key="4">
    <source>
        <dbReference type="Proteomes" id="UP000034287"/>
    </source>
</evidence>
<feature type="transmembrane region" description="Helical" evidence="2">
    <location>
        <begin position="28"/>
        <end position="47"/>
    </location>
</feature>
<dbReference type="AlphaFoldDB" id="A0A0M2SNJ1"/>
<dbReference type="OrthoDB" id="2417878at2"/>
<dbReference type="EMBL" id="LAYZ01000001">
    <property type="protein sequence ID" value="KKK35803.1"/>
    <property type="molecule type" value="Genomic_DNA"/>
</dbReference>
<dbReference type="Proteomes" id="UP000034287">
    <property type="component" value="Unassembled WGS sequence"/>
</dbReference>
<keyword evidence="2" id="KW-1133">Transmembrane helix</keyword>
<evidence type="ECO:0000256" key="2">
    <source>
        <dbReference type="SAM" id="Phobius"/>
    </source>
</evidence>
<protein>
    <recommendedName>
        <fullName evidence="5">YtxH domain-containing protein</fullName>
    </recommendedName>
</protein>
<feature type="compositionally biased region" description="Basic and acidic residues" evidence="1">
    <location>
        <begin position="135"/>
        <end position="153"/>
    </location>
</feature>
<reference evidence="3 4" key="1">
    <citation type="submission" date="2015-04" db="EMBL/GenBank/DDBJ databases">
        <title>Taxonomic description and genome sequence of Salinicoccus sediminis sp. nov., a novel hyper halotolerant bacterium isolated from marine sediment.</title>
        <authorList>
            <person name="Mathan Kumar R."/>
            <person name="Kaur G."/>
            <person name="Kumar N."/>
            <person name="Kumar A."/>
            <person name="Singh N.K."/>
            <person name="Kaur N."/>
            <person name="Mayilraj S."/>
        </authorList>
    </citation>
    <scope>NUCLEOTIDE SEQUENCE [LARGE SCALE GENOMIC DNA]</scope>
    <source>
        <strain evidence="3 4">SV-16</strain>
    </source>
</reference>
<feature type="region of interest" description="Disordered" evidence="1">
    <location>
        <begin position="65"/>
        <end position="153"/>
    </location>
</feature>
<evidence type="ECO:0000256" key="1">
    <source>
        <dbReference type="SAM" id="MobiDB-lite"/>
    </source>
</evidence>
<sequence length="153" mass="17292">METYNRDRHLHGVEEYEQQVHQSTGRDFSIGLILGLAVGTIGGLLLAPKSGDALRDDITGQANKLSRNLGTDESDSSLKEKAEQKTDELRDKLKDKKDEAVVKKSEMDEKNRVKSIDESDMKAQKEAIQEEVSEDYTKDARTVDMSKYEEKNE</sequence>
<organism evidence="3 4">
    <name type="scientific">Salinicoccus sediminis</name>
    <dbReference type="NCBI Taxonomy" id="1432562"/>
    <lineage>
        <taxon>Bacteria</taxon>
        <taxon>Bacillati</taxon>
        <taxon>Bacillota</taxon>
        <taxon>Bacilli</taxon>
        <taxon>Bacillales</taxon>
        <taxon>Staphylococcaceae</taxon>
        <taxon>Salinicoccus</taxon>
    </lineage>
</organism>